<evidence type="ECO:0000313" key="2">
    <source>
        <dbReference type="Proteomes" id="UP000886501"/>
    </source>
</evidence>
<evidence type="ECO:0000313" key="1">
    <source>
        <dbReference type="EMBL" id="KAF9651501.1"/>
    </source>
</evidence>
<organism evidence="1 2">
    <name type="scientific">Thelephora ganbajun</name>
    <name type="common">Ganba fungus</name>
    <dbReference type="NCBI Taxonomy" id="370292"/>
    <lineage>
        <taxon>Eukaryota</taxon>
        <taxon>Fungi</taxon>
        <taxon>Dikarya</taxon>
        <taxon>Basidiomycota</taxon>
        <taxon>Agaricomycotina</taxon>
        <taxon>Agaricomycetes</taxon>
        <taxon>Thelephorales</taxon>
        <taxon>Thelephoraceae</taxon>
        <taxon>Thelephora</taxon>
    </lineage>
</organism>
<keyword evidence="2" id="KW-1185">Reference proteome</keyword>
<proteinExistence type="predicted"/>
<gene>
    <name evidence="1" type="ORF">BDM02DRAFT_803343</name>
</gene>
<accession>A0ACB6ZPA8</accession>
<protein>
    <submittedName>
        <fullName evidence="1">HIT-like protein</fullName>
    </submittedName>
</protein>
<comment type="caution">
    <text evidence="1">The sequence shown here is derived from an EMBL/GenBank/DDBJ whole genome shotgun (WGS) entry which is preliminary data.</text>
</comment>
<reference evidence="1" key="1">
    <citation type="submission" date="2019-10" db="EMBL/GenBank/DDBJ databases">
        <authorList>
            <consortium name="DOE Joint Genome Institute"/>
            <person name="Kuo A."/>
            <person name="Miyauchi S."/>
            <person name="Kiss E."/>
            <person name="Drula E."/>
            <person name="Kohler A."/>
            <person name="Sanchez-Garcia M."/>
            <person name="Andreopoulos B."/>
            <person name="Barry K.W."/>
            <person name="Bonito G."/>
            <person name="Buee M."/>
            <person name="Carver A."/>
            <person name="Chen C."/>
            <person name="Cichocki N."/>
            <person name="Clum A."/>
            <person name="Culley D."/>
            <person name="Crous P.W."/>
            <person name="Fauchery L."/>
            <person name="Girlanda M."/>
            <person name="Hayes R."/>
            <person name="Keri Z."/>
            <person name="Labutti K."/>
            <person name="Lipzen A."/>
            <person name="Lombard V."/>
            <person name="Magnuson J."/>
            <person name="Maillard F."/>
            <person name="Morin E."/>
            <person name="Murat C."/>
            <person name="Nolan M."/>
            <person name="Ohm R."/>
            <person name="Pangilinan J."/>
            <person name="Pereira M."/>
            <person name="Perotto S."/>
            <person name="Peter M."/>
            <person name="Riley R."/>
            <person name="Sitrit Y."/>
            <person name="Stielow B."/>
            <person name="Szollosi G."/>
            <person name="Zifcakova L."/>
            <person name="Stursova M."/>
            <person name="Spatafora J.W."/>
            <person name="Tedersoo L."/>
            <person name="Vaario L.-M."/>
            <person name="Yamada A."/>
            <person name="Yan M."/>
            <person name="Wang P."/>
            <person name="Xu J."/>
            <person name="Bruns T."/>
            <person name="Baldrian P."/>
            <person name="Vilgalys R."/>
            <person name="Henrissat B."/>
            <person name="Grigoriev I.V."/>
            <person name="Hibbett D."/>
            <person name="Nagy L.G."/>
            <person name="Martin F.M."/>
        </authorList>
    </citation>
    <scope>NUCLEOTIDE SEQUENCE</scope>
    <source>
        <strain evidence="1">P2</strain>
    </source>
</reference>
<sequence length="256" mass="29546">MFDQTILQQYARKFESSPSSLPPTLLLTNTETTLTLFDKYPKAIYHFLVLPRILPGSVFTAKDLTNLHTLLAKGRRAEAKTLIEGLKKDTEIVKGMVEKEMVKKHGYKWDVWIGFHAVPSLMHLHLHVISSDLCSPSLKHKRHYNSFHPELGFFLHIDEVLSWFERDSASFDREVISLRQSLQEPLLKEDLECWRCRETFKTLPKLKEHLTREKGAEASRQKKKRKRPEDGRAEEANPDEGEPSSKRQSVTPDAGT</sequence>
<dbReference type="EMBL" id="MU117975">
    <property type="protein sequence ID" value="KAF9651501.1"/>
    <property type="molecule type" value="Genomic_DNA"/>
</dbReference>
<name>A0ACB6ZPA8_THEGA</name>
<reference evidence="1" key="2">
    <citation type="journal article" date="2020" name="Nat. Commun.">
        <title>Large-scale genome sequencing of mycorrhizal fungi provides insights into the early evolution of symbiotic traits.</title>
        <authorList>
            <person name="Miyauchi S."/>
            <person name="Kiss E."/>
            <person name="Kuo A."/>
            <person name="Drula E."/>
            <person name="Kohler A."/>
            <person name="Sanchez-Garcia M."/>
            <person name="Morin E."/>
            <person name="Andreopoulos B."/>
            <person name="Barry K.W."/>
            <person name="Bonito G."/>
            <person name="Buee M."/>
            <person name="Carver A."/>
            <person name="Chen C."/>
            <person name="Cichocki N."/>
            <person name="Clum A."/>
            <person name="Culley D."/>
            <person name="Crous P.W."/>
            <person name="Fauchery L."/>
            <person name="Girlanda M."/>
            <person name="Hayes R.D."/>
            <person name="Keri Z."/>
            <person name="LaButti K."/>
            <person name="Lipzen A."/>
            <person name="Lombard V."/>
            <person name="Magnuson J."/>
            <person name="Maillard F."/>
            <person name="Murat C."/>
            <person name="Nolan M."/>
            <person name="Ohm R.A."/>
            <person name="Pangilinan J."/>
            <person name="Pereira M.F."/>
            <person name="Perotto S."/>
            <person name="Peter M."/>
            <person name="Pfister S."/>
            <person name="Riley R."/>
            <person name="Sitrit Y."/>
            <person name="Stielow J.B."/>
            <person name="Szollosi G."/>
            <person name="Zifcakova L."/>
            <person name="Stursova M."/>
            <person name="Spatafora J.W."/>
            <person name="Tedersoo L."/>
            <person name="Vaario L.M."/>
            <person name="Yamada A."/>
            <person name="Yan M."/>
            <person name="Wang P."/>
            <person name="Xu J."/>
            <person name="Bruns T."/>
            <person name="Baldrian P."/>
            <person name="Vilgalys R."/>
            <person name="Dunand C."/>
            <person name="Henrissat B."/>
            <person name="Grigoriev I.V."/>
            <person name="Hibbett D."/>
            <person name="Nagy L.G."/>
            <person name="Martin F.M."/>
        </authorList>
    </citation>
    <scope>NUCLEOTIDE SEQUENCE</scope>
    <source>
        <strain evidence="1">P2</strain>
    </source>
</reference>
<dbReference type="Proteomes" id="UP000886501">
    <property type="component" value="Unassembled WGS sequence"/>
</dbReference>